<evidence type="ECO:0000256" key="1">
    <source>
        <dbReference type="ARBA" id="ARBA00005234"/>
    </source>
</evidence>
<keyword evidence="3" id="KW-0378">Hydrolase</keyword>
<name>A0A2T8KPL6_9POAL</name>
<evidence type="ECO:0000313" key="5">
    <source>
        <dbReference type="EMBL" id="PVH64072.1"/>
    </source>
</evidence>
<dbReference type="SUPFAM" id="SSF54001">
    <property type="entry name" value="Cysteine proteinases"/>
    <property type="match status" value="1"/>
</dbReference>
<protein>
    <recommendedName>
        <fullName evidence="4">Ubiquitin-like protease family profile domain-containing protein</fullName>
    </recommendedName>
</protein>
<comment type="similarity">
    <text evidence="1">Belongs to the peptidase C48 family.</text>
</comment>
<evidence type="ECO:0000256" key="2">
    <source>
        <dbReference type="ARBA" id="ARBA00022670"/>
    </source>
</evidence>
<dbReference type="Pfam" id="PF02902">
    <property type="entry name" value="Peptidase_C48"/>
    <property type="match status" value="1"/>
</dbReference>
<sequence length="164" mass="19523">MQIFIPVCAGKHYFVYCINLIHNRINILDSTDYFWADTSLEPRHQLIFDKMPIINGAFQMVNKNKFRQFDNRSRLFIDVPKQAGPSDCMFFLWKYMKFWGGERLNIETNPFKGMIYRIEMMHYLAFHPLNQVGIPDKIDNYMLCGRKIEGMNRNEDLKLLCVLP</sequence>
<proteinExistence type="inferred from homology"/>
<dbReference type="EMBL" id="CM008047">
    <property type="protein sequence ID" value="PVH64072.1"/>
    <property type="molecule type" value="Genomic_DNA"/>
</dbReference>
<accession>A0A2T8KPL6</accession>
<organism evidence="5">
    <name type="scientific">Panicum hallii</name>
    <dbReference type="NCBI Taxonomy" id="206008"/>
    <lineage>
        <taxon>Eukaryota</taxon>
        <taxon>Viridiplantae</taxon>
        <taxon>Streptophyta</taxon>
        <taxon>Embryophyta</taxon>
        <taxon>Tracheophyta</taxon>
        <taxon>Spermatophyta</taxon>
        <taxon>Magnoliopsida</taxon>
        <taxon>Liliopsida</taxon>
        <taxon>Poales</taxon>
        <taxon>Poaceae</taxon>
        <taxon>PACMAD clade</taxon>
        <taxon>Panicoideae</taxon>
        <taxon>Panicodae</taxon>
        <taxon>Paniceae</taxon>
        <taxon>Panicinae</taxon>
        <taxon>Panicum</taxon>
        <taxon>Panicum sect. Panicum</taxon>
    </lineage>
</organism>
<feature type="domain" description="Ubiquitin-like protease family profile" evidence="4">
    <location>
        <begin position="3"/>
        <end position="98"/>
    </location>
</feature>
<reference evidence="5" key="1">
    <citation type="submission" date="2018-04" db="EMBL/GenBank/DDBJ databases">
        <title>WGS assembly of Panicum hallii.</title>
        <authorList>
            <person name="Lovell J."/>
            <person name="Jenkins J."/>
            <person name="Lowry D."/>
            <person name="Mamidi S."/>
            <person name="Sreedasyam A."/>
            <person name="Weng X."/>
            <person name="Barry K."/>
            <person name="Bonette J."/>
            <person name="Campitelli B."/>
            <person name="Daum C."/>
            <person name="Gordon S."/>
            <person name="Gould B."/>
            <person name="Lipzen A."/>
            <person name="Macqueen A."/>
            <person name="Palacio-Mejia J."/>
            <person name="Plott C."/>
            <person name="Shakirov E."/>
            <person name="Shu S."/>
            <person name="Yoshinaga Y."/>
            <person name="Zane M."/>
            <person name="Rokhsar D."/>
            <person name="Grimwood J."/>
            <person name="Schmutz J."/>
            <person name="Juenger T."/>
        </authorList>
    </citation>
    <scope>NUCLEOTIDE SEQUENCE [LARGE SCALE GENOMIC DNA]</scope>
    <source>
        <strain evidence="5">FIL2</strain>
    </source>
</reference>
<dbReference type="GO" id="GO:0006508">
    <property type="term" value="P:proteolysis"/>
    <property type="evidence" value="ECO:0007669"/>
    <property type="project" value="UniProtKB-KW"/>
</dbReference>
<dbReference type="InterPro" id="IPR038765">
    <property type="entry name" value="Papain-like_cys_pep_sf"/>
</dbReference>
<gene>
    <name evidence="5" type="ORF">PAHAL_2G178600</name>
</gene>
<dbReference type="GO" id="GO:0008234">
    <property type="term" value="F:cysteine-type peptidase activity"/>
    <property type="evidence" value="ECO:0007669"/>
    <property type="project" value="InterPro"/>
</dbReference>
<dbReference type="AlphaFoldDB" id="A0A2T8KPL6"/>
<evidence type="ECO:0000256" key="3">
    <source>
        <dbReference type="ARBA" id="ARBA00022801"/>
    </source>
</evidence>
<evidence type="ECO:0000259" key="4">
    <source>
        <dbReference type="Pfam" id="PF02902"/>
    </source>
</evidence>
<dbReference type="Proteomes" id="UP000243499">
    <property type="component" value="Chromosome 2"/>
</dbReference>
<keyword evidence="2" id="KW-0645">Protease</keyword>
<dbReference type="Gene3D" id="3.40.395.10">
    <property type="entry name" value="Adenoviral Proteinase, Chain A"/>
    <property type="match status" value="1"/>
</dbReference>
<dbReference type="InterPro" id="IPR003653">
    <property type="entry name" value="Peptidase_C48_C"/>
</dbReference>
<dbReference type="Gramene" id="PVH64072">
    <property type="protein sequence ID" value="PVH64072"/>
    <property type="gene ID" value="PAHAL_2G178600"/>
</dbReference>